<dbReference type="EMBL" id="CP067369">
    <property type="protein sequence ID" value="QQP77247.1"/>
    <property type="molecule type" value="Genomic_DNA"/>
</dbReference>
<sequence>MLDSIRNEARPADGGTGSTEIQVQLSDVLYQVCHRPDKGLFNVVPLCEPGLDRFSCQVREGNAKKLAKELNISWKIDLCNFQVESGSFACSEEYLTCPITMAIPTNGIFVKASSRSDVCHLFDKEAFFNVLSLELRHPLSQEPIRSDMIVRKSECYFNTERDCFTLR</sequence>
<dbReference type="Gene3D" id="3.30.40.80">
    <property type="entry name" value="Effector protein NleG"/>
    <property type="match status" value="1"/>
</dbReference>
<dbReference type="Pfam" id="PF06416">
    <property type="entry name" value="T3SS_NleG"/>
    <property type="match status" value="1"/>
</dbReference>
<accession>A0A7T8LMS1</accession>
<gene>
    <name evidence="1" type="ORF">JG560_12825</name>
    <name evidence="2" type="ORF">JG560_12865</name>
</gene>
<proteinExistence type="predicted"/>
<protein>
    <submittedName>
        <fullName evidence="2">T3SS effector NleG family protein</fullName>
    </submittedName>
</protein>
<dbReference type="EMBL" id="CP067369">
    <property type="protein sequence ID" value="QQP77246.1"/>
    <property type="molecule type" value="Genomic_DNA"/>
</dbReference>
<dbReference type="GO" id="GO:0044403">
    <property type="term" value="P:biological process involved in symbiotic interaction"/>
    <property type="evidence" value="ECO:0007669"/>
    <property type="project" value="InterPro"/>
</dbReference>
<organism evidence="2">
    <name type="scientific">Salmonella bongori</name>
    <dbReference type="NCBI Taxonomy" id="54736"/>
    <lineage>
        <taxon>Bacteria</taxon>
        <taxon>Pseudomonadati</taxon>
        <taxon>Pseudomonadota</taxon>
        <taxon>Gammaproteobacteria</taxon>
        <taxon>Enterobacterales</taxon>
        <taxon>Enterobacteriaceae</taxon>
        <taxon>Salmonella</taxon>
    </lineage>
</organism>
<evidence type="ECO:0000313" key="1">
    <source>
        <dbReference type="EMBL" id="QQP77246.1"/>
    </source>
</evidence>
<name>A0A7T8LMS1_SALBN</name>
<dbReference type="InterPro" id="IPR038436">
    <property type="entry name" value="Effector_NleG_sf"/>
</dbReference>
<dbReference type="AlphaFoldDB" id="A0A7T8LMS1"/>
<reference evidence="2" key="1">
    <citation type="submission" date="2021-01" db="EMBL/GenBank/DDBJ databases">
        <title>Keeping alert to hypervirulent salmonella strains isolated from avain.</title>
        <authorList>
            <person name="Ma J."/>
            <person name="Pan X."/>
            <person name="Yao H."/>
        </authorList>
    </citation>
    <scope>NUCLEOTIDE SEQUENCE</scope>
    <source>
        <strain evidence="2">Se40</strain>
    </source>
</reference>
<dbReference type="InterPro" id="IPR010489">
    <property type="entry name" value="Effector_NleG"/>
</dbReference>
<evidence type="ECO:0000313" key="2">
    <source>
        <dbReference type="EMBL" id="QQP77247.1"/>
    </source>
</evidence>
<dbReference type="GO" id="GO:0004842">
    <property type="term" value="F:ubiquitin-protein transferase activity"/>
    <property type="evidence" value="ECO:0007669"/>
    <property type="project" value="InterPro"/>
</dbReference>